<reference evidence="1" key="1">
    <citation type="submission" date="2021-03" db="EMBL/GenBank/DDBJ databases">
        <title>Evolutionary priming and transition to the ectomycorrhizal habit in an iconic lineage of mushroom-forming fungi: is preadaptation a requirement?</title>
        <authorList>
            <consortium name="DOE Joint Genome Institute"/>
            <person name="Looney B.P."/>
            <person name="Miyauchi S."/>
            <person name="Morin E."/>
            <person name="Drula E."/>
            <person name="Courty P.E."/>
            <person name="Chicoki N."/>
            <person name="Fauchery L."/>
            <person name="Kohler A."/>
            <person name="Kuo A."/>
            <person name="LaButti K."/>
            <person name="Pangilinan J."/>
            <person name="Lipzen A."/>
            <person name="Riley R."/>
            <person name="Andreopoulos W."/>
            <person name="He G."/>
            <person name="Johnson J."/>
            <person name="Barry K.W."/>
            <person name="Grigoriev I.V."/>
            <person name="Nagy L."/>
            <person name="Hibbett D."/>
            <person name="Henrissat B."/>
            <person name="Matheny P.B."/>
            <person name="Labbe J."/>
            <person name="Martin A.F."/>
        </authorList>
    </citation>
    <scope>NUCLEOTIDE SEQUENCE</scope>
    <source>
        <strain evidence="1">BPL698</strain>
    </source>
</reference>
<organism evidence="1 2">
    <name type="scientific">Russula earlei</name>
    <dbReference type="NCBI Taxonomy" id="71964"/>
    <lineage>
        <taxon>Eukaryota</taxon>
        <taxon>Fungi</taxon>
        <taxon>Dikarya</taxon>
        <taxon>Basidiomycota</taxon>
        <taxon>Agaricomycotina</taxon>
        <taxon>Agaricomycetes</taxon>
        <taxon>Russulales</taxon>
        <taxon>Russulaceae</taxon>
        <taxon>Russula</taxon>
    </lineage>
</organism>
<name>A0ACC0UDR8_9AGAM</name>
<dbReference type="EMBL" id="JAGFNK010000056">
    <property type="protein sequence ID" value="KAI9509771.1"/>
    <property type="molecule type" value="Genomic_DNA"/>
</dbReference>
<sequence>MSSRPSSKFFARGSVFNPIRSAAPASPATDNEAAVRDFQAAFKKSVGSFHEPSVLAAALDAFKHINSVDDRKMALEQVVAFLAKHADGVLKHKVHDLQNKLVELLYDDLSHPPATYIGPKYAYRNPDGSHNNICDPNMGKAHEPYARSVQQTHPLPRNMLPDAGLVFDTLLKREKFVSHPAGLSSMMFSFAALVIHTVFRTSHADVNINETSSYVDLAPLYGNNKETLDKIRVLDGRGLLFPDTFAEDRLLLLPPAVCVLLVLFNRNHNYIANKLLEINERATWTNPDAIPLEDPRRVKKLADQDEEIFQTARLINCSWFGSAIFSDYFSSILGLVRQGSTWSLNPFGEIRDLDHKLFERGRGNVCSVEFNCLYRWHATTSEADAKWVEDLLGHIFPGQSVDDLTVDDFKSAVLRIQKEEPDITHWTFGSLKRGEDGRFKDSELAAIIKNAIEHPAASFGARGTPHIMRLHEVMGIESNRRWGVCSLNEFRKFLGLKPYSSFLEWNSNPEIAEAAERLYRNIDNLELYVGLQAEEAKPVVDGAGLCPGYTISRAILSDAMALTRGDRFFTADFTPFNLTAWGFADSQRDPKGPGHGSIIGRLILRGLPGEFAENSTYTWFPLQTPVSMKDFLDNLGTAGSYSFNRPPDAPVTATAREYNVVRQILGSAQFRPSYGDKAARVISGEGFFLASNNDAESQRDQREVLRVLQSSPDQPEKIARYFYERTRKLIISKSYTLAPKGVKFVDIVYDVLRYVPLYWTATELAGLTLKADEGSSGDYTESQLYEMITDIYSFLFLDADPSKAMNLEQRVKDHISDLQRHIKANVLADVGGGLSIAGLVDTIQSLFSAKARKQKLSVAESLFANGATVDRTTNNVLSLLVGASVELSQSIINIVNYYLDQPNVVRQLKAADSKNPALEGYIYEAMRIDPPFRGVYRESLVDQSVGNLTLFKGQRVFVDLAHASHDPHVFADPKAVNVHREPRDRYLTGDGVTRSLGVELTTKIMSQVLRAVFEFDGLRRGPGLSGTLKRYKVAEVNTLRHEYLGADYLPTAWPNTMILQYDVAVAQSSTNGA</sequence>
<protein>
    <submittedName>
        <fullName evidence="1">Linoleate diol synthase</fullName>
    </submittedName>
</protein>
<evidence type="ECO:0000313" key="2">
    <source>
        <dbReference type="Proteomes" id="UP001207468"/>
    </source>
</evidence>
<comment type="caution">
    <text evidence="1">The sequence shown here is derived from an EMBL/GenBank/DDBJ whole genome shotgun (WGS) entry which is preliminary data.</text>
</comment>
<evidence type="ECO:0000313" key="1">
    <source>
        <dbReference type="EMBL" id="KAI9509771.1"/>
    </source>
</evidence>
<accession>A0ACC0UDR8</accession>
<gene>
    <name evidence="1" type="ORF">F5148DRAFT_1185039</name>
</gene>
<dbReference type="Proteomes" id="UP001207468">
    <property type="component" value="Unassembled WGS sequence"/>
</dbReference>
<keyword evidence="2" id="KW-1185">Reference proteome</keyword>
<proteinExistence type="predicted"/>